<name>A0A5J4YWT4_PORPP</name>
<reference evidence="4" key="1">
    <citation type="journal article" date="2019" name="Nat. Commun.">
        <title>Expansion of phycobilisome linker gene families in mesophilic red algae.</title>
        <authorList>
            <person name="Lee J."/>
            <person name="Kim D."/>
            <person name="Bhattacharya D."/>
            <person name="Yoon H.S."/>
        </authorList>
    </citation>
    <scope>NUCLEOTIDE SEQUENCE [LARGE SCALE GENOMIC DNA]</scope>
    <source>
        <strain evidence="4">CCMP 1328</strain>
    </source>
</reference>
<accession>A0A5J4YWT4</accession>
<dbReference type="InterPro" id="IPR027817">
    <property type="entry name" value="Costars_dom"/>
</dbReference>
<evidence type="ECO:0000259" key="2">
    <source>
        <dbReference type="SMART" id="SM01283"/>
    </source>
</evidence>
<evidence type="ECO:0000313" key="4">
    <source>
        <dbReference type="Proteomes" id="UP000324585"/>
    </source>
</evidence>
<evidence type="ECO:0000256" key="1">
    <source>
        <dbReference type="ARBA" id="ARBA00006126"/>
    </source>
</evidence>
<keyword evidence="4" id="KW-1185">Reference proteome</keyword>
<dbReference type="EMBL" id="VRMN01000004">
    <property type="protein sequence ID" value="KAA8495154.1"/>
    <property type="molecule type" value="Genomic_DNA"/>
</dbReference>
<dbReference type="OrthoDB" id="9871914at2759"/>
<feature type="domain" description="Costars" evidence="2">
    <location>
        <begin position="3"/>
        <end position="81"/>
    </location>
</feature>
<sequence length="93" mass="10734">MVFKVEEEIKHVIHFIKTLGKQNDKGQYELTFGDYFKSDDVQNTLENPFATLKAAKKRKIIDFEGEMLWQGQNDSTVLTLLDPDWDGDKTPIA</sequence>
<dbReference type="InterPro" id="IPR038095">
    <property type="entry name" value="Costars_sf"/>
</dbReference>
<dbReference type="Gene3D" id="1.10.10.1540">
    <property type="entry name" value="Costar domain"/>
    <property type="match status" value="1"/>
</dbReference>
<dbReference type="PANTHER" id="PTHR46334">
    <property type="entry name" value="COSTARS FAMILY PROTEIN ABRACL"/>
    <property type="match status" value="1"/>
</dbReference>
<dbReference type="AlphaFoldDB" id="A0A5J4YWT4"/>
<dbReference type="GO" id="GO:0032970">
    <property type="term" value="P:regulation of actin filament-based process"/>
    <property type="evidence" value="ECO:0007669"/>
    <property type="project" value="TreeGrafter"/>
</dbReference>
<dbReference type="SMART" id="SM01283">
    <property type="entry name" value="Costars"/>
    <property type="match status" value="1"/>
</dbReference>
<evidence type="ECO:0000313" key="3">
    <source>
        <dbReference type="EMBL" id="KAA8495154.1"/>
    </source>
</evidence>
<proteinExistence type="inferred from homology"/>
<comment type="caution">
    <text evidence="3">The sequence shown here is derived from an EMBL/GenBank/DDBJ whole genome shotgun (WGS) entry which is preliminary data.</text>
</comment>
<dbReference type="InterPro" id="IPR044302">
    <property type="entry name" value="Costars"/>
</dbReference>
<dbReference type="PANTHER" id="PTHR46334:SF1">
    <property type="entry name" value="COSTARS FAMILY PROTEIN ABRACL"/>
    <property type="match status" value="1"/>
</dbReference>
<protein>
    <submittedName>
        <fullName evidence="3">Costars family protein</fullName>
    </submittedName>
</protein>
<organism evidence="3 4">
    <name type="scientific">Porphyridium purpureum</name>
    <name type="common">Red alga</name>
    <name type="synonym">Porphyridium cruentum</name>
    <dbReference type="NCBI Taxonomy" id="35688"/>
    <lineage>
        <taxon>Eukaryota</taxon>
        <taxon>Rhodophyta</taxon>
        <taxon>Bangiophyceae</taxon>
        <taxon>Porphyridiales</taxon>
        <taxon>Porphyridiaceae</taxon>
        <taxon>Porphyridium</taxon>
    </lineage>
</organism>
<dbReference type="OMA" id="WIPSTIM"/>
<dbReference type="Pfam" id="PF14705">
    <property type="entry name" value="Costars"/>
    <property type="match status" value="1"/>
</dbReference>
<gene>
    <name evidence="3" type="ORF">FVE85_3395</name>
</gene>
<comment type="similarity">
    <text evidence="1">Belongs to the costars family.</text>
</comment>
<dbReference type="Proteomes" id="UP000324585">
    <property type="component" value="Unassembled WGS sequence"/>
</dbReference>